<evidence type="ECO:0000259" key="18">
    <source>
        <dbReference type="PROSITE" id="PS51049"/>
    </source>
</evidence>
<evidence type="ECO:0000313" key="19">
    <source>
        <dbReference type="Proteomes" id="UP000504612"/>
    </source>
</evidence>
<comment type="subcellular location">
    <subcellularLocation>
        <location evidence="1">Cytoplasm</location>
        <location evidence="1">Cytoskeleton</location>
    </subcellularLocation>
    <subcellularLocation>
        <location evidence="13">Nucleus outer membrane</location>
        <topology evidence="13">Single-pass type IV membrane protein</topology>
    </subcellularLocation>
</comment>
<keyword evidence="7" id="KW-1133">Transmembrane helix</keyword>
<dbReference type="PROSITE" id="PS51049">
    <property type="entry name" value="KASH"/>
    <property type="match status" value="1"/>
</dbReference>
<dbReference type="Gene3D" id="1.20.58.60">
    <property type="match status" value="11"/>
</dbReference>
<feature type="region of interest" description="Disordered" evidence="16">
    <location>
        <begin position="941"/>
        <end position="977"/>
    </location>
</feature>
<dbReference type="InterPro" id="IPR001589">
    <property type="entry name" value="Actinin_actin-bd_CS"/>
</dbReference>
<keyword evidence="5 14" id="KW-0812">Transmembrane</keyword>
<comment type="similarity">
    <text evidence="2">Belongs to the nesprin family.</text>
</comment>
<evidence type="ECO:0000256" key="14">
    <source>
        <dbReference type="PROSITE-ProRule" id="PRU00385"/>
    </source>
</evidence>
<dbReference type="PROSITE" id="PS00019">
    <property type="entry name" value="ACTININ_1"/>
    <property type="match status" value="1"/>
</dbReference>
<feature type="coiled-coil region" evidence="15">
    <location>
        <begin position="2764"/>
        <end position="2791"/>
    </location>
</feature>
<dbReference type="SMART" id="SM00033">
    <property type="entry name" value="CH"/>
    <property type="match status" value="2"/>
</dbReference>
<feature type="region of interest" description="Disordered" evidence="16">
    <location>
        <begin position="6209"/>
        <end position="6296"/>
    </location>
</feature>
<dbReference type="CDD" id="cd00176">
    <property type="entry name" value="SPEC"/>
    <property type="match status" value="3"/>
</dbReference>
<organism evidence="19 20">
    <name type="scientific">Notechis scutatus</name>
    <name type="common">mainland tiger snake</name>
    <dbReference type="NCBI Taxonomy" id="8663"/>
    <lineage>
        <taxon>Eukaryota</taxon>
        <taxon>Metazoa</taxon>
        <taxon>Chordata</taxon>
        <taxon>Craniata</taxon>
        <taxon>Vertebrata</taxon>
        <taxon>Euteleostomi</taxon>
        <taxon>Lepidosauria</taxon>
        <taxon>Squamata</taxon>
        <taxon>Bifurcata</taxon>
        <taxon>Unidentata</taxon>
        <taxon>Episquamata</taxon>
        <taxon>Toxicofera</taxon>
        <taxon>Serpentes</taxon>
        <taxon>Colubroidea</taxon>
        <taxon>Elapidae</taxon>
        <taxon>Hydrophiinae</taxon>
        <taxon>Notechis</taxon>
    </lineage>
</organism>
<keyword evidence="9 14" id="KW-0472">Membrane</keyword>
<feature type="coiled-coil region" evidence="15">
    <location>
        <begin position="2489"/>
        <end position="2526"/>
    </location>
</feature>
<evidence type="ECO:0000256" key="7">
    <source>
        <dbReference type="ARBA" id="ARBA00022989"/>
    </source>
</evidence>
<evidence type="ECO:0000256" key="16">
    <source>
        <dbReference type="SAM" id="MobiDB-lite"/>
    </source>
</evidence>
<feature type="compositionally biased region" description="Acidic residues" evidence="16">
    <location>
        <begin position="4009"/>
        <end position="4020"/>
    </location>
</feature>
<keyword evidence="11" id="KW-0206">Cytoskeleton</keyword>
<dbReference type="PANTHER" id="PTHR14514:SF4">
    <property type="entry name" value="NESPRIN-2"/>
    <property type="match status" value="1"/>
</dbReference>
<dbReference type="InterPro" id="IPR057057">
    <property type="entry name" value="Spectrin_SYNE1"/>
</dbReference>
<evidence type="ECO:0000256" key="5">
    <source>
        <dbReference type="ARBA" id="ARBA00022692"/>
    </source>
</evidence>
<dbReference type="FunFam" id="1.20.58.60:FF:000174">
    <property type="entry name" value="Spectrin repeat-containing, nuclear envelope 2"/>
    <property type="match status" value="1"/>
</dbReference>
<dbReference type="InterPro" id="IPR036872">
    <property type="entry name" value="CH_dom_sf"/>
</dbReference>
<evidence type="ECO:0000256" key="15">
    <source>
        <dbReference type="SAM" id="Coils"/>
    </source>
</evidence>
<feature type="coiled-coil region" evidence="15">
    <location>
        <begin position="1444"/>
        <end position="1471"/>
    </location>
</feature>
<sequence>MEPLKTSLVSEEQTSTEIDDRHYSLQAKQEDIQKRTFTSWVNSQLEKHPSPSLILDLYSDIGEGHVLLDLLEVLSGQQLSREKGSNTFQRRSNIENALTFLKNRSLKLINIHVADIIEGKPSIVLGLIWIIILHFHIEELAKALSCGYSHSSLDSPSTVDLSPAMSPTARTNVKAKERWKISAKKAVLLWAKEQCDKHGSINVADFKSSWRNGLAFLAIIHALRPGLVDVEKAKERSNKENLREAFQVAEKELSIPRLLEPEDVDVISPDEKSIMTYVAQFLQYFKSLPVAEDRMQEKIKETLSWLNAQECKLTKLLTELENASFYRKFEAMLSFTEAFNEEKKPFLPILESKRKGSELNEDYSEMKEAWDNLSHQMNEWKAKLDNMLPPPLDAIEAWLKETEQHLVHNIPISQDHLKATAALEEKLRAVQNLMESFQQHLETLQSFDNRDNAGMLVVPPQKLEEMRKRFSKVQLENFSIIVEYYCSSSSAVFSELTSKLNIWHIKFGTKETVELLQLDWHNFIEEKGFPGQLDTALQVCEAQKNKMIKAPNLEIDPEEIAKLFKMTEVQIAKCREYINNVNDTLKKVLSSWAIYMENIQLLKPWLEETRKDHLKKISPETLAAWNSRHGSLNEAGNFLIESSNAEVGSSVSGELKKLNRKWAKLIKKTKFEMKLLRMQEEETMLITDNNGNVETSRKSNPDMFSNPVEPSKELPKMCFEKAEIVPISLQTDPCTPDEFSSEDEDKLNFEKAHKELETIVLKAMHLVGQKTISEEPHSKYEEAFSILDTNILSKFLKAAEQLKSILSAHEKALVEERSKDVCERWEAARCEIMSYIHLKLKIEREKFNKTFSNLNKQIKKEKKLLNSGKTKGLIEEHEAFFSQQGSLGELNTCLQALKTMSDKITKVEKESKIKLPIAEYEQKEKELQKCAATIYNQLVSRTGDDHSPEKGEFTSASVNEEKVSSQNPEAEKDSEDVSCIKLESEKELQNGRHHTEKLESDGDLALKKLKESYDTARHNLKLHLKSIRETITPSLTDDVRNISSLKNKLQTLEALESKGNSSWKLFDSVASQLVKFSSEMDLEDLHKEWDELQFALDKRMESLKAALALVMPIENEWVLLCRSEEQLCKRDIPRFVMSKTDLLYKKAKKIQASISNCIEQCNSQELKSPAGWTIDQRDRQAIGLMISEYKIQLEELNQKIQAIETVLQDFESFLASLRRIQCSMDASTSLSWSPQSMEEVSHLEKEAKSLDEKLKQLHIYLVEAESDKKMGCEEFVAALLVKEFPSISSEATQNQKTEEFSLRNNELFKNLQDIYDSISVIGLKDPTIPAISQRLKLLDELWKKLDRCAPEMKALNEISQFSQLPKAQENEVSQQWKRTQDLWKKTKVAITEKREYCKSTMELLKQYQSCKTCLTSIILKQENALSQQVSYMGKENLQKIIAKVNMAKEEFNSYSEDVDRLNQMCKNLQSQVNKMKSFEEPPFENEANAIVDRWLDINERTESYCENLERALALWDKLLDLSSLIDEWSDEVQKNLEDGNVTEKKLEELEADVLFQEKELEKFDTQVDEIQDLLNSSEPPLELQVIKSSLLNKMELIRKRLPNKSEPIELKGSTTELKGDLDLAKTQIGMTESLLEALSPSDTLEIFTKLEEIHQKILHQKQHVKLLQKETGYLNPDVIELKKLLTSITDLFNSKKQIFQDHFTTLLNYQCKRFDDWFSNVQISLEECFDSSETKEMAEKKIHQLISFLNFEDKGSDIDEVKTIVNQVKNYLPKPNVHQLNNWVRDQEVELQRIISKCQARKMELHYFLQQFARLEKDFKSLQKWLRTQEEKWKQVQKEKTGLEHFYQILLKQREWFDSFDCRANYLKNSGFFNDEAVLESAQFVSKYKRLVNHVQKTLGVSEMYCVERKHFEELVRNIFCWVEILKKPVLEMSAEESEMSLEERLFKIQEIALLKVEGNAKLQTIIAVGEHLKCDDKSKNLAIEQIVSDVQKKWDSTIHLVIGCLRDQEQLQHQMEHVKQTEDAINALFYEVEKQKQGLNVDILPNSQQVQNQLNNYSALLKEIEGLTLLLNELTKQRNSLETCTNSFSAESLMALQHLYKCLLCRLQNTTKLLGGSVEGHQQCEELTTLLITSLEDLWEPMGAEQNQVQYDILCQAEDRLQEVVALMDSISLEQTRVKDEIDAPQIKPKHLKTKYGLEHETEDIHRDILKDKKEMDNETTNREKLVISSIPFAPQEENSFRVKNQLDREAPELFPEWFTNKVQLPSSLALGYEERAAAVTGELKGNLMEAHNFQSSASQCAKQRRKSEQILADDYPNESPQQQQGYQKKLQATCAWSEMPQTILPLMNGKQGYLEDEAIAEYANLEQKINKVKIWTAELDIALMKDQLREMEDLCLQLEKKKAQALSVWPEHSTVTEESQPNHHVTSSSWDGLLQELMAAKEAKQNQFNLVNRYHECLATVQSSMKHLLAEKEKIYTRGPVEDTVLLDNLNKLLASLQKENSLLDKLKTEQENLSRHLSTLDRELVQSQVDQAEQWWKQMGDCLQKKQFCVAAEMDEFKLFMDKAEELQRCLQQQHDLQTGLSAPGTEEHPCPISIPLELHILKRNISLLKRNAEVQMKRMWSNPGKTALDNTINDLQSQVEELEQITPKENVQITDSHPQTYEIRKEIEDAILGNKILMHHLDERVALFPDDLLSQIKCCTAVISDAKEKEPTFIRLADEAQHVASHMPSKENSALSILSHELQTGYQFLILKSSQKLQQLESQLGKREKLFANIEKFEAQLQKIMAASSLDIDKTNIKSEFDHMQNLLEKTPKKVQEMEALVDAICKDSSEGLNAFEQLFLNDCLKSLRSRAKRAHRVIQIKGRLAQHKMGAYQKFSEEIRALQQDLSNFHFDELELSPDELLSKNQVIKDKLNMFKERTLAIQSRLSYLDQYQEFWKWLDPKWDTSPLVDLKNQFCKAKDNLDKRGKCLKNLFAEYDRHQIVLSEIEAIVSSIQKECGDLKDLTSSTPEANLILGKKLMWRVEHAKYITQEAFKLFKKNKSFSVSLKKANMQQIKSLDAKIDGLEQITCSAIVANQEICKYKQGFQSKLGHSLRTLKQIQSEFQQPVLLDLKIQMIPYEMMYCKVLKGAIEAEIHAAEDTITKEKSSTKQKCLHSESLDKEIEEFQNLKIQLKADFAKYTEALDEAFKMVKFYNKAVEKSADLLSQCEAFLSIPLLDLPKLEESRLDFAKKQEESESAKAEVEALTSTLKKSIKSKAKLQMEKTLDDLTAKNLIIKEQSQKRNSYIQRYMEKYHSFKNSKERICDELNNAEKMLWKYLYYIPVSYKDSLVHSEQSKMLLSQLLSTKEELMKLRRDSQSLSLMCKENDGGLIAPIVSMLWLKWLCLFNITKEWEGKCEEQNQEWKSVSEELERETIILDSLQEELPESLQDKQQATKEELEELLESASNYIENLDTEKLLLRLILCRLRYILSVPGSSPGKESLPIVCEIQNMQQRTEELCQKAQTEKEATQFEMVSRTECNEELKAMKTSLQGIISQLCGIDLETPTEKALKLEEIQRVVDSKKQIMDNLQTKFTEIYRTVPVGIEEHLEDCKEMLHDLEEKVSTEFLKNSPHYNTEKKIEDINKGLQAIENMLHQKSENIAKAKEVQKRIWDLIDLWHYKMNELDSEVQDIVEQNPHQAQELLDRLMIPLQRYQHVSQHAERRTTNLNRAASKLEECDELLKSIKVWLENTSRLLTEEVKSDSAKALNKHASALEMALEDSQQKQSILSAISPELKELSPLIETDSMVQELTEVNEQVKALQQKIMEILPCIQHLADDVEAIESEVKTMEKDIEKIKTILSPSEDTFDLSPKEHLKHCKVILTHICPMKKAVVEMQSYKAKLRLTDMRMQPLSVFQRTKQLLKELKVLERLTEKQNTLLEPIVKEIEEFEQRIDFLKQSQFPKTNLDELPSENLWPVQDHTFLKDEEVEKVKQQIALLCQQKEDILSAMKNALVELHQNQEPPETEDSDLESPEENGNAVELQPKKRGSLAFLPSLVEEAEDNSFHNEEVDTDTTKVMSSEDSLDIPTKGKSSTQLTNPPECLWRSLSNTKANKDTVNEPAQVLHVCQAQIAELELWLDQVKESLGSEAQICQMQQLVDQHLAACQVMLTEIEQKVMWLLEECKGTATTNSSGLEQETENLSLNLKNVKCKLEKVQRMLQEKYTEEQMSTNEETSVNFPQPLHLDSSSSFPNETSERPLFIRPNGFQYKQELLLKLSEQDNLIDFLEVYMEKTQPQPKLNRVLGLQTSNEAVSSGNEPLRLTPKDQTGDKWQYLQEELLLKKNAPHCQLDELQISTKINILPLGATSSVRTPTIEELKTYTAQLDNLSQEASIQVQENETGENPLSLDGKLFELFLAISRCLNNMEQMLGTCVLSSEEAPVQQVLYETLSAELQKLHTDIGDKKDDLLKSITSAGGNSERFSQCFSNLQAWLQLTQTTAASRSESMKTEMDHYINYQNEIRHLYDALIEKKSSLQQFFSEMSGHNISKQFQQMDVFESELQNFETQAVKLRDRGERVHWPVAVTHDVYKLEEVLDDLWEFLRVKQKELNSSFIKEQQCEFLLQGFAELIDLGKKKLVHLSKLKITSRSDLDLHLQNHKSFFCKLNDHMLLVQKVAASILQNREKYWKDMVEKIKSLEEEAIQQGTHLEKVLQDWMAFDENYVSFCQKLEALSPTMPFVALVEETEERIMERTHLLQEIQKNIEGEQARYYQIVKEGKNLTELLRCPELQSKIEKLEHQWASFSQRVGHELQRLETLHKLLSSYNKDTKELNVWLESAQQNVNYWKEQSLNASQDQNTVRNHIQSLLEFSKEVDNKSSLKSSVISTGNQLLLTKESDDAKLRSALAEYEQRWTNLVVQLPGIQEKFHQLQMAKLSSYEAITELNAWMNCIDQQRRDEVVINLQSSASLKGLLRRYKEYVMEMNFKQWIVDYVNQSLLQLTPCDVESKRYERTSFAECLGELNMNWHHLQGTLNEKIKELEHVLESVVKNENKAQSLGSWLEAQSRRLKHLKSPASSILAQGTLKDCKVLENQLAVKSKEVDQLKNNLTALKDCADAAKKIEFANLAEMRSSIINQVAQLKSSTESALECWKTYDEAWDEIRLMLANAAYCLEHSKNPFITMKSLKKQVEDLQSLQDKAEGNKEIWARLQTAADNLKKVCDPSFSEIIEQKHEEARTRWILTNQNIEETLQKAHAHLNLWGFYTEVSAKLDKCEEQYDSQLMPDTVSSCTMDILKEKAENIKRLQHDLQDIKEYYLQASESGDSITLLAEPETQNLLQEKLQLLQRISYLEKMLQMKADVYQYGLLQMENFGNSLKKLENHVKNSTEILDNSCESNKNLELLMSQLLSLTSLSPEMESLNEVSFRLPLCDFTVKRLQNLNRQWTQKTALVLEQCSELQKDQSDDKNFLQQCQNWVQFLERMKESLKENMPATLEKLQEQQKEYERLQTEISINQQIFSCLVSKALNMLESEEAENRTEFISRLTLLKEQWQSAMRMAHRKKIHIDSLVKQWQKFTTLLQDLTKFLMDTSSYIAAVKSQEKYRLDQIRNLNHKFKNKKILQKRWQTRYSLILDTGEKLLGMVAPEAKAAMQLEMNKLRVNWDNTQFQLEKITRQFQDTIQTWENCESQVKDLGHVLLELKGSINKPLPIEHDALPETLEQVKVLEKSLTNWNQNAKELDAKKVKLAQFILPEDVMVLREQTELLHSQWEELCLRVSLHKQDIEERLNAWIVFNEKNKELCTWLMQMEEKVPQSADISIEDMIDKLQKDYMEEINLFNESQLVHFKQMGNQLIKSSNQSRGAEIEEKLNKINDRWQHLFDIIGGRVKKLKDTFAFIQQLDKNMSHLHTWLARIESELSKPIVYDICDDQEIQRRLAEQQDLQRDIEQHTAGVESVFNICEILLHDSDACANETECDSIQQTTRSLERRWRNICAMSIERRMKIEATWRLWQKFLEDYSRFEVWLKTAEKTAAYPNSSEILYVTAKEELKKFEAFQRQIHERLTQLELINKQYRRLARENRTDSANKLKQMVYEGNHRWDNLQKRVTAILRRLKHFTSQWEEFMGTKDNIILVWLTEMDLQLTNVEHFSKSDFDDKMRQLNGFQREIMLNTSKIDQLIASGLYLIQKSEPEDAIILEEELEEFYSYCQEVFGRVARFHQRLISWHPGLEDEKESSENEADSDHARGMEVDPWPKKTVPEGPPSQQSLCHLIPTAGGPERSGCETPVSVDSIPLEWDHTGDVGGSSSPEDEEEDSFFSALSDVEITEHPEAYLKMTTKALKAASGKSAETHIWHPSEHPVCRKHSYNQEETVRSVLSNNEDSSTSYKPGNVIPLSTRSVDDIKDISRILPSKDSQNSQNFISVSGIEKQPGTIERWELLQVQDLSNKLRMKQTWQQWQQLNADLTNIDIWLDKMEEEMEGLQEEEPQPVNSIQAIDQKVKKLKDMLKAYNNYKALVLSVNLTSKDFKQTDSTGYKELQNRLRRVNLRWEKANILLENWKKNLQKALIHCQDFHEQNQKLLLWLAAAETRRHQAQVKEPTADPHRIQESRKELMQLEKELLERQLQVNNLQEIAEYLLVKPDGEKYIEANEKVHVIGKKLKQLLEGVSCDLKASQGRQDVSTFQVNGEELDSGSYHQLPEKSPISKNKVDEKKILQSNTSSNVRMGEKEETNSFAPKKHAFFCRVLRAALPLQLFLLLLLLLASLIPVSEEDYSCTQTNNFARSFYPMLRYINGPPPI</sequence>
<name>A0A6J1UBW7_9SAUR</name>
<dbReference type="FunFam" id="1.20.58.60:FF:000073">
    <property type="entry name" value="Nesprin-1 isoform 1"/>
    <property type="match status" value="1"/>
</dbReference>
<dbReference type="InterPro" id="IPR018159">
    <property type="entry name" value="Spectrin/alpha-actinin"/>
</dbReference>
<feature type="coiled-coil region" evidence="15">
    <location>
        <begin position="3226"/>
        <end position="3253"/>
    </location>
</feature>
<keyword evidence="6" id="KW-0677">Repeat</keyword>
<dbReference type="FunFam" id="1.10.418.10:FF:000050">
    <property type="entry name" value="nesprin-2 isoform X2"/>
    <property type="match status" value="1"/>
</dbReference>
<dbReference type="Gene3D" id="1.10.418.10">
    <property type="entry name" value="Calponin-like domain"/>
    <property type="match status" value="2"/>
</dbReference>
<dbReference type="FunFam" id="1.20.58.60:FF:000112">
    <property type="entry name" value="nesprin-1 isoform X4"/>
    <property type="match status" value="1"/>
</dbReference>
<protein>
    <submittedName>
        <fullName evidence="20">Nesprin-2</fullName>
    </submittedName>
</protein>
<feature type="topological domain" description="Cytoplasmic" evidence="14">
    <location>
        <begin position="1"/>
        <end position="6726"/>
    </location>
</feature>
<proteinExistence type="inferred from homology"/>
<dbReference type="Proteomes" id="UP000504612">
    <property type="component" value="Unplaced"/>
</dbReference>
<evidence type="ECO:0000256" key="1">
    <source>
        <dbReference type="ARBA" id="ARBA00004245"/>
    </source>
</evidence>
<dbReference type="RefSeq" id="XP_026525933.1">
    <property type="nucleotide sequence ID" value="XM_026670148.1"/>
</dbReference>
<dbReference type="PANTHER" id="PTHR14514">
    <property type="entry name" value="PKA ANCHORING PROTEIN"/>
    <property type="match status" value="1"/>
</dbReference>
<evidence type="ECO:0000256" key="10">
    <source>
        <dbReference type="ARBA" id="ARBA00023203"/>
    </source>
</evidence>
<dbReference type="CTD" id="23224"/>
<dbReference type="FunFam" id="1.20.58.60:FF:000126">
    <property type="entry name" value="Spectrin repeat containing, nuclear envelope 1a"/>
    <property type="match status" value="1"/>
</dbReference>
<dbReference type="GO" id="GO:0005856">
    <property type="term" value="C:cytoskeleton"/>
    <property type="evidence" value="ECO:0007669"/>
    <property type="project" value="UniProtKB-SubCell"/>
</dbReference>
<dbReference type="PROSITE" id="PS50021">
    <property type="entry name" value="CH"/>
    <property type="match status" value="2"/>
</dbReference>
<feature type="coiled-coil region" evidence="15">
    <location>
        <begin position="2048"/>
        <end position="2078"/>
    </location>
</feature>
<dbReference type="SMART" id="SM00150">
    <property type="entry name" value="SPEC"/>
    <property type="match status" value="17"/>
</dbReference>
<keyword evidence="10" id="KW-0009">Actin-binding</keyword>
<feature type="domain" description="Calponin-homology (CH)" evidence="17">
    <location>
        <begin position="31"/>
        <end position="136"/>
    </location>
</feature>
<evidence type="ECO:0000256" key="2">
    <source>
        <dbReference type="ARBA" id="ARBA00008619"/>
    </source>
</evidence>
<dbReference type="GO" id="GO:0003779">
    <property type="term" value="F:actin binding"/>
    <property type="evidence" value="ECO:0007669"/>
    <property type="project" value="UniProtKB-KW"/>
</dbReference>
<dbReference type="InterPro" id="IPR001715">
    <property type="entry name" value="CH_dom"/>
</dbReference>
<reference evidence="20" key="1">
    <citation type="submission" date="2025-08" db="UniProtKB">
        <authorList>
            <consortium name="RefSeq"/>
        </authorList>
    </citation>
    <scope>IDENTIFICATION</scope>
</reference>
<feature type="coiled-coil region" evidence="15">
    <location>
        <begin position="3398"/>
        <end position="3461"/>
    </location>
</feature>
<dbReference type="Pfam" id="PF10541">
    <property type="entry name" value="KASH"/>
    <property type="match status" value="1"/>
</dbReference>
<feature type="coiled-coil region" evidence="15">
    <location>
        <begin position="5071"/>
        <end position="5105"/>
    </location>
</feature>
<feature type="topological domain" description="Perinuclear space" evidence="14">
    <location>
        <begin position="6748"/>
        <end position="6777"/>
    </location>
</feature>
<evidence type="ECO:0000256" key="13">
    <source>
        <dbReference type="ARBA" id="ARBA00046312"/>
    </source>
</evidence>
<keyword evidence="12" id="KW-0539">Nucleus</keyword>
<dbReference type="Pfam" id="PF25035">
    <property type="entry name" value="SYNE1"/>
    <property type="match status" value="1"/>
</dbReference>
<dbReference type="KEGG" id="nss:113413685"/>
<feature type="coiled-coil region" evidence="15">
    <location>
        <begin position="6583"/>
        <end position="6612"/>
    </location>
</feature>
<dbReference type="PROSITE" id="PS00020">
    <property type="entry name" value="ACTININ_2"/>
    <property type="match status" value="1"/>
</dbReference>
<evidence type="ECO:0000256" key="8">
    <source>
        <dbReference type="ARBA" id="ARBA00023054"/>
    </source>
</evidence>
<evidence type="ECO:0000256" key="4">
    <source>
        <dbReference type="ARBA" id="ARBA00022553"/>
    </source>
</evidence>
<feature type="coiled-coil region" evidence="15">
    <location>
        <begin position="5452"/>
        <end position="5500"/>
    </location>
</feature>
<keyword evidence="8 15" id="KW-0175">Coiled coil</keyword>
<feature type="compositionally biased region" description="Basic and acidic residues" evidence="16">
    <location>
        <begin position="6221"/>
        <end position="6238"/>
    </location>
</feature>
<evidence type="ECO:0000256" key="6">
    <source>
        <dbReference type="ARBA" id="ARBA00022737"/>
    </source>
</evidence>
<feature type="coiled-coil region" evidence="15">
    <location>
        <begin position="3750"/>
        <end position="3845"/>
    </location>
</feature>
<evidence type="ECO:0000256" key="9">
    <source>
        <dbReference type="ARBA" id="ARBA00023136"/>
    </source>
</evidence>
<evidence type="ECO:0000259" key="17">
    <source>
        <dbReference type="PROSITE" id="PS50021"/>
    </source>
</evidence>
<dbReference type="GO" id="GO:0005640">
    <property type="term" value="C:nuclear outer membrane"/>
    <property type="evidence" value="ECO:0007669"/>
    <property type="project" value="UniProtKB-SubCell"/>
</dbReference>
<dbReference type="InterPro" id="IPR012315">
    <property type="entry name" value="KASH"/>
</dbReference>
<gene>
    <name evidence="20" type="primary">SYNE2</name>
</gene>
<feature type="coiled-coil region" evidence="15">
    <location>
        <begin position="2383"/>
        <end position="2410"/>
    </location>
</feature>
<dbReference type="FunFam" id="1.20.58.60:FF:000115">
    <property type="entry name" value="nesprin-2 isoform X2"/>
    <property type="match status" value="1"/>
</dbReference>
<dbReference type="Pfam" id="PF00307">
    <property type="entry name" value="CH"/>
    <property type="match status" value="2"/>
</dbReference>
<feature type="compositionally biased region" description="Basic and acidic residues" evidence="16">
    <location>
        <begin position="942"/>
        <end position="952"/>
    </location>
</feature>
<dbReference type="FunFam" id="1.10.418.10:FF:000053">
    <property type="entry name" value="nesprin-2 isoform X3"/>
    <property type="match status" value="1"/>
</dbReference>
<dbReference type="InterPro" id="IPR056887">
    <property type="entry name" value="SYNE1/2_dom"/>
</dbReference>
<evidence type="ECO:0000256" key="12">
    <source>
        <dbReference type="ARBA" id="ARBA00023242"/>
    </source>
</evidence>
<feature type="coiled-coil region" evidence="15">
    <location>
        <begin position="6444"/>
        <end position="6492"/>
    </location>
</feature>
<dbReference type="InterPro" id="IPR002017">
    <property type="entry name" value="Spectrin_repeat"/>
</dbReference>
<dbReference type="CDD" id="cd21244">
    <property type="entry name" value="CH_SYNE2_rpt2"/>
    <property type="match status" value="1"/>
</dbReference>
<accession>A0A6J1UBW7</accession>
<feature type="region of interest" description="Disordered" evidence="16">
    <location>
        <begin position="4046"/>
        <end position="4087"/>
    </location>
</feature>
<dbReference type="Pfam" id="PF25034">
    <property type="entry name" value="Spectrin_SYNE1"/>
    <property type="match status" value="1"/>
</dbReference>
<feature type="domain" description="KASH" evidence="18">
    <location>
        <begin position="6718"/>
        <end position="6777"/>
    </location>
</feature>
<feature type="compositionally biased region" description="Acidic residues" evidence="16">
    <location>
        <begin position="6211"/>
        <end position="6220"/>
    </location>
</feature>
<dbReference type="SUPFAM" id="SSF46966">
    <property type="entry name" value="Spectrin repeat"/>
    <property type="match status" value="16"/>
</dbReference>
<feature type="coiled-coil region" evidence="15">
    <location>
        <begin position="1186"/>
        <end position="1213"/>
    </location>
</feature>
<keyword evidence="4" id="KW-0597">Phosphoprotein</keyword>
<evidence type="ECO:0000256" key="11">
    <source>
        <dbReference type="ARBA" id="ARBA00023212"/>
    </source>
</evidence>
<evidence type="ECO:0000256" key="3">
    <source>
        <dbReference type="ARBA" id="ARBA00022490"/>
    </source>
</evidence>
<dbReference type="Pfam" id="PF00435">
    <property type="entry name" value="Spectrin"/>
    <property type="match status" value="3"/>
</dbReference>
<evidence type="ECO:0000313" key="20">
    <source>
        <dbReference type="RefSeq" id="XP_026525933.1"/>
    </source>
</evidence>
<feature type="coiled-coil region" evidence="15">
    <location>
        <begin position="4184"/>
        <end position="4211"/>
    </location>
</feature>
<keyword evidence="3" id="KW-0963">Cytoplasm</keyword>
<feature type="domain" description="Calponin-homology (CH)" evidence="17">
    <location>
        <begin position="181"/>
        <end position="286"/>
    </location>
</feature>
<dbReference type="SUPFAM" id="SSF47576">
    <property type="entry name" value="Calponin-homology domain, CH-domain"/>
    <property type="match status" value="1"/>
</dbReference>
<dbReference type="GeneID" id="113413685"/>
<feature type="region of interest" description="Disordered" evidence="16">
    <location>
        <begin position="4005"/>
        <end position="4031"/>
    </location>
</feature>
<keyword evidence="19" id="KW-1185">Reference proteome</keyword>
<dbReference type="SMART" id="SM01249">
    <property type="entry name" value="KASH"/>
    <property type="match status" value="1"/>
</dbReference>
<feature type="compositionally biased region" description="Polar residues" evidence="16">
    <location>
        <begin position="954"/>
        <end position="968"/>
    </location>
</feature>